<name>A0A7X6N294_9LACO</name>
<keyword evidence="2" id="KW-0378">Hydrolase</keyword>
<dbReference type="SUPFAM" id="SSF52499">
    <property type="entry name" value="Isochorismatase-like hydrolases"/>
    <property type="match status" value="1"/>
</dbReference>
<dbReference type="RefSeq" id="WP_168721152.1">
    <property type="nucleotide sequence ID" value="NZ_JAAXPN010000001.1"/>
</dbReference>
<evidence type="ECO:0000256" key="1">
    <source>
        <dbReference type="ARBA" id="ARBA00006336"/>
    </source>
</evidence>
<dbReference type="Proteomes" id="UP000549765">
    <property type="component" value="Unassembled WGS sequence"/>
</dbReference>
<accession>A0A7X6N294</accession>
<dbReference type="InterPro" id="IPR036380">
    <property type="entry name" value="Isochorismatase-like_sf"/>
</dbReference>
<feature type="domain" description="Isochorismatase-like" evidence="3">
    <location>
        <begin position="12"/>
        <end position="187"/>
    </location>
</feature>
<proteinExistence type="inferred from homology"/>
<dbReference type="InterPro" id="IPR000868">
    <property type="entry name" value="Isochorismatase-like_dom"/>
</dbReference>
<dbReference type="AlphaFoldDB" id="A0A7X6N294"/>
<reference evidence="4 5" key="1">
    <citation type="submission" date="2020-04" db="EMBL/GenBank/DDBJ databases">
        <title>MicrobeNet Type strains.</title>
        <authorList>
            <person name="Nicholson A.C."/>
        </authorList>
    </citation>
    <scope>NUCLEOTIDE SEQUENCE [LARGE SCALE GENOMIC DNA]</scope>
    <source>
        <strain evidence="4 5">CCUG 61472</strain>
    </source>
</reference>
<evidence type="ECO:0000256" key="2">
    <source>
        <dbReference type="ARBA" id="ARBA00022801"/>
    </source>
</evidence>
<evidence type="ECO:0000313" key="4">
    <source>
        <dbReference type="EMBL" id="NKZ23354.1"/>
    </source>
</evidence>
<protein>
    <submittedName>
        <fullName evidence="4">Isochorismatase family protein</fullName>
    </submittedName>
</protein>
<dbReference type="PANTHER" id="PTHR43540:SF7">
    <property type="entry name" value="ISOCHORISMATASE FAMILY PROTEIN YECD"/>
    <property type="match status" value="1"/>
</dbReference>
<evidence type="ECO:0000313" key="5">
    <source>
        <dbReference type="Proteomes" id="UP000549765"/>
    </source>
</evidence>
<dbReference type="GO" id="GO:0016787">
    <property type="term" value="F:hydrolase activity"/>
    <property type="evidence" value="ECO:0007669"/>
    <property type="project" value="UniProtKB-KW"/>
</dbReference>
<gene>
    <name evidence="4" type="ORF">HF964_00790</name>
</gene>
<dbReference type="PANTHER" id="PTHR43540">
    <property type="entry name" value="PEROXYUREIDOACRYLATE/UREIDOACRYLATE AMIDOHYDROLASE-RELATED"/>
    <property type="match status" value="1"/>
</dbReference>
<dbReference type="Gene3D" id="3.40.50.850">
    <property type="entry name" value="Isochorismatase-like"/>
    <property type="match status" value="1"/>
</dbReference>
<comment type="caution">
    <text evidence="4">The sequence shown here is derived from an EMBL/GenBank/DDBJ whole genome shotgun (WGS) entry which is preliminary data.</text>
</comment>
<dbReference type="EMBL" id="JAAXPN010000001">
    <property type="protein sequence ID" value="NKZ23354.1"/>
    <property type="molecule type" value="Genomic_DNA"/>
</dbReference>
<dbReference type="CDD" id="cd00431">
    <property type="entry name" value="cysteine_hydrolases"/>
    <property type="match status" value="1"/>
</dbReference>
<sequence length="194" mass="20703">MTQALNLDLAKTALVVVDVQKGIVGYDNIAPIDGQTLVARNNELADAFAAAGATVVLVRVRNTGREGFNPLTDAPHAAAKPTDESFTELALDVKDNQDADVVIVDKHNWGAFYGTDLDTQLRRRGIDTVVLTGIASSIGVDTTAREAAQAGYNVVFVPEAMTDLSLRAHEFVTEVIFPRLGKSRTVAEVLAAVK</sequence>
<comment type="similarity">
    <text evidence="1">Belongs to the isochorismatase family.</text>
</comment>
<dbReference type="Pfam" id="PF00857">
    <property type="entry name" value="Isochorismatase"/>
    <property type="match status" value="1"/>
</dbReference>
<keyword evidence="5" id="KW-1185">Reference proteome</keyword>
<evidence type="ECO:0000259" key="3">
    <source>
        <dbReference type="Pfam" id="PF00857"/>
    </source>
</evidence>
<organism evidence="4 5">
    <name type="scientific">Periweissella fabalis</name>
    <dbReference type="NCBI Taxonomy" id="1070421"/>
    <lineage>
        <taxon>Bacteria</taxon>
        <taxon>Bacillati</taxon>
        <taxon>Bacillota</taxon>
        <taxon>Bacilli</taxon>
        <taxon>Lactobacillales</taxon>
        <taxon>Lactobacillaceae</taxon>
        <taxon>Periweissella</taxon>
    </lineage>
</organism>
<dbReference type="InterPro" id="IPR050272">
    <property type="entry name" value="Isochorismatase-like_hydrls"/>
</dbReference>